<dbReference type="AlphaFoldDB" id="A0A1M4Z3H5"/>
<organism evidence="1 2">
    <name type="scientific">Caloramator proteoclasticus DSM 10124</name>
    <dbReference type="NCBI Taxonomy" id="1121262"/>
    <lineage>
        <taxon>Bacteria</taxon>
        <taxon>Bacillati</taxon>
        <taxon>Bacillota</taxon>
        <taxon>Clostridia</taxon>
        <taxon>Eubacteriales</taxon>
        <taxon>Clostridiaceae</taxon>
        <taxon>Caloramator</taxon>
    </lineage>
</organism>
<sequence>MMCRDCIHRNICSFSNMLNYTLKNSALSSWVEDVKLEIVNCRNYEFDINSQYWNRSYEEMFSLTEEEYEDSLYTLLNEIDFYDEIYGLN</sequence>
<evidence type="ECO:0000313" key="2">
    <source>
        <dbReference type="Proteomes" id="UP000184423"/>
    </source>
</evidence>
<accession>A0A1M4Z3H5</accession>
<evidence type="ECO:0000313" key="1">
    <source>
        <dbReference type="EMBL" id="SHF12515.1"/>
    </source>
</evidence>
<gene>
    <name evidence="1" type="ORF">SAMN02746091_01821</name>
</gene>
<proteinExistence type="predicted"/>
<keyword evidence="2" id="KW-1185">Reference proteome</keyword>
<dbReference type="EMBL" id="FQVG01000036">
    <property type="protein sequence ID" value="SHF12515.1"/>
    <property type="molecule type" value="Genomic_DNA"/>
</dbReference>
<protein>
    <submittedName>
        <fullName evidence="1">Uncharacterized protein</fullName>
    </submittedName>
</protein>
<reference evidence="2" key="1">
    <citation type="submission" date="2016-11" db="EMBL/GenBank/DDBJ databases">
        <authorList>
            <person name="Varghese N."/>
            <person name="Submissions S."/>
        </authorList>
    </citation>
    <scope>NUCLEOTIDE SEQUENCE [LARGE SCALE GENOMIC DNA]</scope>
    <source>
        <strain evidence="2">DSM 10124</strain>
    </source>
</reference>
<name>A0A1M4Z3H5_9CLOT</name>
<dbReference type="Proteomes" id="UP000184423">
    <property type="component" value="Unassembled WGS sequence"/>
</dbReference>
<dbReference type="RefSeq" id="WP_027309492.1">
    <property type="nucleotide sequence ID" value="NZ_FQVG01000036.1"/>
</dbReference>